<proteinExistence type="predicted"/>
<feature type="compositionally biased region" description="Acidic residues" evidence="8">
    <location>
        <begin position="424"/>
        <end position="440"/>
    </location>
</feature>
<feature type="region of interest" description="Disordered" evidence="8">
    <location>
        <begin position="424"/>
        <end position="500"/>
    </location>
</feature>
<reference evidence="10" key="2">
    <citation type="submission" date="2025-08" db="UniProtKB">
        <authorList>
            <consortium name="Ensembl"/>
        </authorList>
    </citation>
    <scope>IDENTIFICATION</scope>
    <source>
        <strain evidence="10">Brown Norway</strain>
    </source>
</reference>
<dbReference type="InterPro" id="IPR018605">
    <property type="entry name" value="Sororin"/>
</dbReference>
<feature type="region of interest" description="Disordered" evidence="8">
    <location>
        <begin position="287"/>
        <end position="311"/>
    </location>
</feature>
<evidence type="ECO:0000313" key="10">
    <source>
        <dbReference type="Ensembl" id="ENSRNOP00000099365.1"/>
    </source>
</evidence>
<name>A0ABK0L4M5_RAT</name>
<feature type="domain" description="Sororin-like middle region" evidence="9">
    <location>
        <begin position="134"/>
        <end position="258"/>
    </location>
</feature>
<evidence type="ECO:0000256" key="3">
    <source>
        <dbReference type="ARBA" id="ARBA00022454"/>
    </source>
</evidence>
<dbReference type="PANTHER" id="PTHR31092">
    <property type="entry name" value="SORORIN"/>
    <property type="match status" value="1"/>
</dbReference>
<evidence type="ECO:0000256" key="6">
    <source>
        <dbReference type="ARBA" id="ARBA00023242"/>
    </source>
</evidence>
<keyword evidence="11" id="KW-1185">Reference proteome</keyword>
<comment type="subcellular location">
    <subcellularLocation>
        <location evidence="2">Chromosome</location>
    </subcellularLocation>
    <subcellularLocation>
        <location evidence="1">Nucleus</location>
    </subcellularLocation>
</comment>
<feature type="compositionally biased region" description="Polar residues" evidence="8">
    <location>
        <begin position="302"/>
        <end position="311"/>
    </location>
</feature>
<sequence>MSGSRLGSLSAAARPSRDIRARSARKPSSPNRSSSPARWSRVSGRFRDPARLLRGMREKSGPRTSLTKPSKSSKRKSGSDLPNTFPEVWPKTTPAAPVRKAIILKKIVPRAVEVPDVHTPVRRSPRISFILEKENNPPLKVPTKEDLFKTCSVPGTPSSTPVLCAQNVKSNSREVEPDTRDLEMSQKVRRSYSRLQSLHCASTSTPGRRSFFGFERPEDLPGVSPVIRSKLMETPKVPVKHLVPDRTLPGISPPIVKEKRKKKVPEITSSTAKKIALYKQILKTAMQPTEPQLEEPKDSDVEPSSEQMLNEQPEPTVTFLFTLLNTPEPRDEETDTEILENQFVDQDDWGPRRTSEEIQLLQMDCNRLQEALYANQRENLILEEKLENLPTLLYGDLENILISPEESRVTQDTDKNTQGQAEDIYEEAEDIHEEAEDIQEEAGVTQEEVQPLAQPKSVSGPRYSFDVSIPLPASSVFPEDSYRNAPPVSPSLSPSNKDPH</sequence>
<evidence type="ECO:0000256" key="7">
    <source>
        <dbReference type="ARBA" id="ARBA00023306"/>
    </source>
</evidence>
<dbReference type="RGD" id="1560863">
    <property type="gene designation" value="Cdca5"/>
</dbReference>
<keyword evidence="4" id="KW-0132">Cell division</keyword>
<keyword evidence="6" id="KW-0539">Nucleus</keyword>
<reference evidence="10" key="3">
    <citation type="submission" date="2025-09" db="UniProtKB">
        <authorList>
            <consortium name="Ensembl"/>
        </authorList>
    </citation>
    <scope>IDENTIFICATION</scope>
    <source>
        <strain evidence="10">Brown Norway</strain>
    </source>
</reference>
<feature type="region of interest" description="Disordered" evidence="8">
    <location>
        <begin position="1"/>
        <end position="92"/>
    </location>
</feature>
<evidence type="ECO:0000256" key="2">
    <source>
        <dbReference type="ARBA" id="ARBA00004286"/>
    </source>
</evidence>
<dbReference type="Ensembl" id="ENSRNOT00000142331.1">
    <property type="protein sequence ID" value="ENSRNOP00000099365.1"/>
    <property type="gene ID" value="ENSRNOG00000046635.4"/>
</dbReference>
<dbReference type="Pfam" id="PF09666">
    <property type="entry name" value="Sororin_middle"/>
    <property type="match status" value="1"/>
</dbReference>
<evidence type="ECO:0000256" key="4">
    <source>
        <dbReference type="ARBA" id="ARBA00022618"/>
    </source>
</evidence>
<protein>
    <submittedName>
        <fullName evidence="10">Cell division cycle associated 5</fullName>
    </submittedName>
</protein>
<evidence type="ECO:0000256" key="1">
    <source>
        <dbReference type="ARBA" id="ARBA00004123"/>
    </source>
</evidence>
<evidence type="ECO:0000256" key="5">
    <source>
        <dbReference type="ARBA" id="ARBA00022776"/>
    </source>
</evidence>
<keyword evidence="7" id="KW-0131">Cell cycle</keyword>
<organism evidence="10 11">
    <name type="scientific">Rattus norvegicus</name>
    <name type="common">Rat</name>
    <dbReference type="NCBI Taxonomy" id="10116"/>
    <lineage>
        <taxon>Eukaryota</taxon>
        <taxon>Metazoa</taxon>
        <taxon>Chordata</taxon>
        <taxon>Craniata</taxon>
        <taxon>Vertebrata</taxon>
        <taxon>Euteleostomi</taxon>
        <taxon>Mammalia</taxon>
        <taxon>Eutheria</taxon>
        <taxon>Euarchontoglires</taxon>
        <taxon>Glires</taxon>
        <taxon>Rodentia</taxon>
        <taxon>Myomorpha</taxon>
        <taxon>Muroidea</taxon>
        <taxon>Muridae</taxon>
        <taxon>Murinae</taxon>
        <taxon>Rattus</taxon>
    </lineage>
</organism>
<gene>
    <name evidence="10" type="primary">Cdca5</name>
</gene>
<feature type="compositionally biased region" description="Low complexity" evidence="8">
    <location>
        <begin position="26"/>
        <end position="41"/>
    </location>
</feature>
<feature type="compositionally biased region" description="Low complexity" evidence="8">
    <location>
        <begin position="1"/>
        <end position="14"/>
    </location>
</feature>
<dbReference type="PANTHER" id="PTHR31092:SF2">
    <property type="entry name" value="SORORIN"/>
    <property type="match status" value="1"/>
</dbReference>
<evidence type="ECO:0000256" key="8">
    <source>
        <dbReference type="SAM" id="MobiDB-lite"/>
    </source>
</evidence>
<keyword evidence="3" id="KW-0158">Chromosome</keyword>
<reference evidence="10" key="1">
    <citation type="submission" date="2024-01" db="EMBL/GenBank/DDBJ databases">
        <title>GRCr8: a new rat reference genome assembly contstructed from accurate long reads and long range scaffolding.</title>
        <authorList>
            <person name="Doris P.A."/>
            <person name="Kalbfleisch T."/>
            <person name="Li K."/>
            <person name="Howe K."/>
            <person name="Wood J."/>
        </authorList>
    </citation>
    <scope>NUCLEOTIDE SEQUENCE [LARGE SCALE GENOMIC DNA]</scope>
    <source>
        <strain evidence="10">Brown Norway</strain>
    </source>
</reference>
<dbReference type="InterPro" id="IPR057261">
    <property type="entry name" value="Sororin-like_M"/>
</dbReference>
<evidence type="ECO:0000259" key="9">
    <source>
        <dbReference type="Pfam" id="PF09666"/>
    </source>
</evidence>
<dbReference type="GeneTree" id="ENSGT00390000010028"/>
<accession>A0ABK0L4M5</accession>
<dbReference type="Proteomes" id="UP000002494">
    <property type="component" value="Chromosome 1"/>
</dbReference>
<feature type="compositionally biased region" description="Polar residues" evidence="8">
    <location>
        <begin position="490"/>
        <end position="500"/>
    </location>
</feature>
<keyword evidence="5" id="KW-0498">Mitosis</keyword>
<feature type="compositionally biased region" description="Basic and acidic residues" evidence="8">
    <location>
        <begin position="45"/>
        <end position="61"/>
    </location>
</feature>
<evidence type="ECO:0000313" key="11">
    <source>
        <dbReference type="Proteomes" id="UP000002494"/>
    </source>
</evidence>